<keyword evidence="2" id="KW-1185">Reference proteome</keyword>
<accession>A0ABR1ELV8</accession>
<evidence type="ECO:0000313" key="2">
    <source>
        <dbReference type="Proteomes" id="UP001303046"/>
    </source>
</evidence>
<sequence>MLLCLTFINLKKAFDSVETLDTVVLERRNVATIRPLPRVPVSGPSLSRALQSFCLKNEQKWSLSACGMLRNRGGS</sequence>
<dbReference type="EMBL" id="JAVFWL010000006">
    <property type="protein sequence ID" value="KAK6763603.1"/>
    <property type="molecule type" value="Genomic_DNA"/>
</dbReference>
<dbReference type="Proteomes" id="UP001303046">
    <property type="component" value="Unassembled WGS sequence"/>
</dbReference>
<protein>
    <recommendedName>
        <fullName evidence="3">Reverse transcriptase domain-containing protein</fullName>
    </recommendedName>
</protein>
<name>A0ABR1ELV8_NECAM</name>
<reference evidence="1 2" key="1">
    <citation type="submission" date="2023-08" db="EMBL/GenBank/DDBJ databases">
        <title>A Necator americanus chromosomal reference genome.</title>
        <authorList>
            <person name="Ilik V."/>
            <person name="Petrzelkova K.J."/>
            <person name="Pardy F."/>
            <person name="Fuh T."/>
            <person name="Niatou-Singa F.S."/>
            <person name="Gouil Q."/>
            <person name="Baker L."/>
            <person name="Ritchie M.E."/>
            <person name="Jex A.R."/>
            <person name="Gazzola D."/>
            <person name="Li H."/>
            <person name="Toshio Fujiwara R."/>
            <person name="Zhan B."/>
            <person name="Aroian R.V."/>
            <person name="Pafco B."/>
            <person name="Schwarz E.M."/>
        </authorList>
    </citation>
    <scope>NUCLEOTIDE SEQUENCE [LARGE SCALE GENOMIC DNA]</scope>
    <source>
        <strain evidence="1 2">Aroian</strain>
        <tissue evidence="1">Whole animal</tissue>
    </source>
</reference>
<proteinExistence type="predicted"/>
<comment type="caution">
    <text evidence="1">The sequence shown here is derived from an EMBL/GenBank/DDBJ whole genome shotgun (WGS) entry which is preliminary data.</text>
</comment>
<evidence type="ECO:0000313" key="1">
    <source>
        <dbReference type="EMBL" id="KAK6763603.1"/>
    </source>
</evidence>
<evidence type="ECO:0008006" key="3">
    <source>
        <dbReference type="Google" id="ProtNLM"/>
    </source>
</evidence>
<gene>
    <name evidence="1" type="primary">Necator_chrX.g24232</name>
    <name evidence="1" type="ORF">RB195_024067</name>
</gene>
<organism evidence="1 2">
    <name type="scientific">Necator americanus</name>
    <name type="common">Human hookworm</name>
    <dbReference type="NCBI Taxonomy" id="51031"/>
    <lineage>
        <taxon>Eukaryota</taxon>
        <taxon>Metazoa</taxon>
        <taxon>Ecdysozoa</taxon>
        <taxon>Nematoda</taxon>
        <taxon>Chromadorea</taxon>
        <taxon>Rhabditida</taxon>
        <taxon>Rhabditina</taxon>
        <taxon>Rhabditomorpha</taxon>
        <taxon>Strongyloidea</taxon>
        <taxon>Ancylostomatidae</taxon>
        <taxon>Bunostominae</taxon>
        <taxon>Necator</taxon>
    </lineage>
</organism>